<dbReference type="Proteomes" id="UP000799778">
    <property type="component" value="Unassembled WGS sequence"/>
</dbReference>
<dbReference type="InterPro" id="IPR035396">
    <property type="entry name" value="Bac_rhamnosid6H"/>
</dbReference>
<dbReference type="OrthoDB" id="6503935at2759"/>
<dbReference type="SUPFAM" id="SSF48208">
    <property type="entry name" value="Six-hairpin glycosidases"/>
    <property type="match status" value="1"/>
</dbReference>
<dbReference type="PANTHER" id="PTHR34987">
    <property type="entry name" value="C, PUTATIVE (AFU_ORTHOLOGUE AFUA_3G02880)-RELATED"/>
    <property type="match status" value="1"/>
</dbReference>
<dbReference type="InterPro" id="IPR012341">
    <property type="entry name" value="6hp_glycosidase-like_sf"/>
</dbReference>
<keyword evidence="3" id="KW-1185">Reference proteome</keyword>
<accession>A0A6A5XMY3</accession>
<gene>
    <name evidence="2" type="ORF">BU24DRAFT_392399</name>
</gene>
<dbReference type="AlphaFoldDB" id="A0A6A5XMY3"/>
<proteinExistence type="predicted"/>
<feature type="domain" description="Alpha-L-rhamnosidase six-hairpin glycosidase" evidence="1">
    <location>
        <begin position="390"/>
        <end position="601"/>
    </location>
</feature>
<keyword evidence="2" id="KW-0378">Hydrolase</keyword>
<dbReference type="InterPro" id="IPR008979">
    <property type="entry name" value="Galactose-bd-like_sf"/>
</dbReference>
<dbReference type="InterPro" id="IPR008928">
    <property type="entry name" value="6-hairpin_glycosidase_sf"/>
</dbReference>
<dbReference type="PANTHER" id="PTHR34987:SF2">
    <property type="entry name" value="B, PUTATIVE (AFU_ORTHOLOGUE AFUA_7G05040)-RELATED"/>
    <property type="match status" value="1"/>
</dbReference>
<sequence>MALSFDSSWMWYPSFQEDREDTSGSIVGFRRSFFLENWTRHPVSIHITADTRYKLYVNGHEVAYGPVKGDTSLWFYDEVDIGPYLKQGDNRILVRVLRLFYGTTYAPSFARSAFGGLRIKVPEDYSPLKSQLESSTEWETAIDEATKLRVDEPEDAFLHIYEHVTSRGNTALTWIPTVLLYYKDSTGNAPPWNLSSRRIPEFEMKSTGFAAIHNIKSSLPDHAWKHHLIDCTVPKVDSGLVLPAGTTHRIDLEMTNHTTAFLSFHFQRPTQSGSILRVKYSECYEDQPEDAPWIRRKGGRCDYRKELYGPSDIYEFEGHQPDHSKNWLDDDESPYEVYSPFHWRTFRFVQLEIEVGSSDLVFHRIDMKTVHYPLHVEADFHVAQSGSESAFWQRMWDTSVRTLRNCMHDCYEDCPFYEQLQYAMDTRSSALFTYLLSRDDRLARQAIVQIHNSFQAQKGLTASRAPSHRQQFIPSFSLFWACTVCDHFEFFADGDFVRTFMPVIDAILAYFDRTVNTDGLVTSKTEVGIWNYVDWTTQWKPHGIPPGAKRVGISTFTNQLYAYTLQKVAKLATALGRPSLAVEYGQRSSSIVAAVLDHCYDGSFFTDTLATESSSVDRSQHCQVWAVLSGIFTGDIARDLLHRSLTSARAGNIVQESTSMSFYTFRALSLAGGSLYDEWFNELWGPWRAQLELNLTTWIEDGVSQRSDCHAWGSVAIYELLVEVLGIRPVEPGFTAIELRPRTTLFSQVNARVPLSRGKEGSNQGKNLRVYWEPLASNQVQVSIKLEGGDSIKVYVPDLDRTLVLDGKEQESRFVIDSGKDIS</sequence>
<dbReference type="SUPFAM" id="SSF49785">
    <property type="entry name" value="Galactose-binding domain-like"/>
    <property type="match status" value="1"/>
</dbReference>
<dbReference type="Gene3D" id="1.50.10.10">
    <property type="match status" value="1"/>
</dbReference>
<evidence type="ECO:0000313" key="3">
    <source>
        <dbReference type="Proteomes" id="UP000799778"/>
    </source>
</evidence>
<dbReference type="Pfam" id="PF17389">
    <property type="entry name" value="Bac_rhamnosid6H"/>
    <property type="match status" value="1"/>
</dbReference>
<evidence type="ECO:0000259" key="1">
    <source>
        <dbReference type="Pfam" id="PF17389"/>
    </source>
</evidence>
<protein>
    <submittedName>
        <fullName evidence="2">Glycoside hydrolase family 78 protein</fullName>
    </submittedName>
</protein>
<dbReference type="GO" id="GO:0005975">
    <property type="term" value="P:carbohydrate metabolic process"/>
    <property type="evidence" value="ECO:0007669"/>
    <property type="project" value="InterPro"/>
</dbReference>
<organism evidence="2 3">
    <name type="scientific">Aaosphaeria arxii CBS 175.79</name>
    <dbReference type="NCBI Taxonomy" id="1450172"/>
    <lineage>
        <taxon>Eukaryota</taxon>
        <taxon>Fungi</taxon>
        <taxon>Dikarya</taxon>
        <taxon>Ascomycota</taxon>
        <taxon>Pezizomycotina</taxon>
        <taxon>Dothideomycetes</taxon>
        <taxon>Pleosporomycetidae</taxon>
        <taxon>Pleosporales</taxon>
        <taxon>Pleosporales incertae sedis</taxon>
        <taxon>Aaosphaeria</taxon>
    </lineage>
</organism>
<dbReference type="EMBL" id="ML978070">
    <property type="protein sequence ID" value="KAF2014276.1"/>
    <property type="molecule type" value="Genomic_DNA"/>
</dbReference>
<dbReference type="GeneID" id="54282552"/>
<dbReference type="Gene3D" id="2.60.120.260">
    <property type="entry name" value="Galactose-binding domain-like"/>
    <property type="match status" value="1"/>
</dbReference>
<reference evidence="2" key="1">
    <citation type="journal article" date="2020" name="Stud. Mycol.">
        <title>101 Dothideomycetes genomes: a test case for predicting lifestyles and emergence of pathogens.</title>
        <authorList>
            <person name="Haridas S."/>
            <person name="Albert R."/>
            <person name="Binder M."/>
            <person name="Bloem J."/>
            <person name="Labutti K."/>
            <person name="Salamov A."/>
            <person name="Andreopoulos B."/>
            <person name="Baker S."/>
            <person name="Barry K."/>
            <person name="Bills G."/>
            <person name="Bluhm B."/>
            <person name="Cannon C."/>
            <person name="Castanera R."/>
            <person name="Culley D."/>
            <person name="Daum C."/>
            <person name="Ezra D."/>
            <person name="Gonzalez J."/>
            <person name="Henrissat B."/>
            <person name="Kuo A."/>
            <person name="Liang C."/>
            <person name="Lipzen A."/>
            <person name="Lutzoni F."/>
            <person name="Magnuson J."/>
            <person name="Mondo S."/>
            <person name="Nolan M."/>
            <person name="Ohm R."/>
            <person name="Pangilinan J."/>
            <person name="Park H.-J."/>
            <person name="Ramirez L."/>
            <person name="Alfaro M."/>
            <person name="Sun H."/>
            <person name="Tritt A."/>
            <person name="Yoshinaga Y."/>
            <person name="Zwiers L.-H."/>
            <person name="Turgeon B."/>
            <person name="Goodwin S."/>
            <person name="Spatafora J."/>
            <person name="Crous P."/>
            <person name="Grigoriev I."/>
        </authorList>
    </citation>
    <scope>NUCLEOTIDE SEQUENCE</scope>
    <source>
        <strain evidence="2">CBS 175.79</strain>
    </source>
</reference>
<dbReference type="Gene3D" id="2.60.420.10">
    <property type="entry name" value="Maltose phosphorylase, domain 3"/>
    <property type="match status" value="1"/>
</dbReference>
<evidence type="ECO:0000313" key="2">
    <source>
        <dbReference type="EMBL" id="KAF2014276.1"/>
    </source>
</evidence>
<dbReference type="RefSeq" id="XP_033382615.1">
    <property type="nucleotide sequence ID" value="XM_033525155.1"/>
</dbReference>
<name>A0A6A5XMY3_9PLEO</name>
<dbReference type="GO" id="GO:0016787">
    <property type="term" value="F:hydrolase activity"/>
    <property type="evidence" value="ECO:0007669"/>
    <property type="project" value="UniProtKB-KW"/>
</dbReference>